<comment type="caution">
    <text evidence="2">The sequence shown here is derived from an EMBL/GenBank/DDBJ whole genome shotgun (WGS) entry which is preliminary data.</text>
</comment>
<sequence length="183" mass="20240">MNAFASSSTLRAPHHARSSSSGSSTTLPWDIVGSAMYPIGQEQLQYDSRGRLLPFVETLAQRRERERLLKRKRVNKWLEESSMETAKMRATPSPVHGRRFHIGDRPDSITEEDEEEEPYILYSTSPSSPYSSSPLSSSPSSSFGPLTPIDDTGSDLKSSSRKSSRSSLGSITEEPGLEETKCV</sequence>
<dbReference type="OrthoDB" id="10532745at2759"/>
<dbReference type="EMBL" id="RWJN01000545">
    <property type="protein sequence ID" value="TCD60780.1"/>
    <property type="molecule type" value="Genomic_DNA"/>
</dbReference>
<keyword evidence="3" id="KW-1185">Reference proteome</keyword>
<organism evidence="2 3">
    <name type="scientific">Steccherinum ochraceum</name>
    <dbReference type="NCBI Taxonomy" id="92696"/>
    <lineage>
        <taxon>Eukaryota</taxon>
        <taxon>Fungi</taxon>
        <taxon>Dikarya</taxon>
        <taxon>Basidiomycota</taxon>
        <taxon>Agaricomycotina</taxon>
        <taxon>Agaricomycetes</taxon>
        <taxon>Polyporales</taxon>
        <taxon>Steccherinaceae</taxon>
        <taxon>Steccherinum</taxon>
    </lineage>
</organism>
<feature type="region of interest" description="Disordered" evidence="1">
    <location>
        <begin position="81"/>
        <end position="183"/>
    </location>
</feature>
<feature type="compositionally biased region" description="Acidic residues" evidence="1">
    <location>
        <begin position="109"/>
        <end position="118"/>
    </location>
</feature>
<gene>
    <name evidence="2" type="ORF">EIP91_009525</name>
</gene>
<dbReference type="Proteomes" id="UP000292702">
    <property type="component" value="Unassembled WGS sequence"/>
</dbReference>
<dbReference type="AlphaFoldDB" id="A0A4R0R1I9"/>
<feature type="compositionally biased region" description="Polar residues" evidence="1">
    <location>
        <begin position="1"/>
        <end position="10"/>
    </location>
</feature>
<feature type="region of interest" description="Disordered" evidence="1">
    <location>
        <begin position="1"/>
        <end position="27"/>
    </location>
</feature>
<name>A0A4R0R1I9_9APHY</name>
<evidence type="ECO:0000256" key="1">
    <source>
        <dbReference type="SAM" id="MobiDB-lite"/>
    </source>
</evidence>
<protein>
    <submittedName>
        <fullName evidence="2">Uncharacterized protein</fullName>
    </submittedName>
</protein>
<proteinExistence type="predicted"/>
<feature type="compositionally biased region" description="Low complexity" evidence="1">
    <location>
        <begin position="121"/>
        <end position="142"/>
    </location>
</feature>
<evidence type="ECO:0000313" key="3">
    <source>
        <dbReference type="Proteomes" id="UP000292702"/>
    </source>
</evidence>
<reference evidence="2 3" key="1">
    <citation type="submission" date="2018-11" db="EMBL/GenBank/DDBJ databases">
        <title>Genome assembly of Steccherinum ochraceum LE-BIN_3174, the white-rot fungus of the Steccherinaceae family (The Residual Polyporoid clade, Polyporales, Basidiomycota).</title>
        <authorList>
            <person name="Fedorova T.V."/>
            <person name="Glazunova O.A."/>
            <person name="Landesman E.O."/>
            <person name="Moiseenko K.V."/>
            <person name="Psurtseva N.V."/>
            <person name="Savinova O.S."/>
            <person name="Shakhova N.V."/>
            <person name="Tyazhelova T.V."/>
            <person name="Vasina D.V."/>
        </authorList>
    </citation>
    <scope>NUCLEOTIDE SEQUENCE [LARGE SCALE GENOMIC DNA]</scope>
    <source>
        <strain evidence="2 3">LE-BIN_3174</strain>
    </source>
</reference>
<accession>A0A4R0R1I9</accession>
<evidence type="ECO:0000313" key="2">
    <source>
        <dbReference type="EMBL" id="TCD60780.1"/>
    </source>
</evidence>